<protein>
    <submittedName>
        <fullName evidence="3">Odorant-binding protein AgamOBP32</fullName>
    </submittedName>
</protein>
<sequence length="355" mass="39669">MEAIQSVYIYNNVSNNLNGLVTVCKALNTLTGCLLENNLNVDVCLSAQWLLHNDKDPELAYQYAMLMKQLRWQCGAGFYLAFDNWDGCIIKTYSQNKALFKCIDSFRANANEAPASDVCNYAATGRRCYQQLFYQTCPGIAAAAYYGCESFRQYVLAEYPQCIQYCEAASLLVAQAAPSATIGCDSVQLNRCTAVLARQIGPPLESSLVWLDPTYFNDILEQKLATGDIYKLSTICNGLQLFYSCLGRYMKPCISVKGLNTAKQMDPYSAYAYIGYLNMWRFQCGAGFYALEKTGAFDCVKNTMVNQMAKLNEAVSTYKNNVEHDPTHACKYYFEIVLEKVTTTAFCFGTAAAFN</sequence>
<dbReference type="WBParaSite" id="EVEC_0000247101-mRNA-1">
    <property type="protein sequence ID" value="EVEC_0000247101-mRNA-1"/>
    <property type="gene ID" value="EVEC_0000247101"/>
</dbReference>
<dbReference type="EMBL" id="UXUI01007333">
    <property type="protein sequence ID" value="VDD87036.1"/>
    <property type="molecule type" value="Genomic_DNA"/>
</dbReference>
<gene>
    <name evidence="1" type="ORF">EVEC_LOCUS2179</name>
</gene>
<dbReference type="PANTHER" id="PTHR34311">
    <property type="entry name" value="PROTEIN CBG21698-RELATED"/>
    <property type="match status" value="1"/>
</dbReference>
<evidence type="ECO:0000313" key="1">
    <source>
        <dbReference type="EMBL" id="VDD87036.1"/>
    </source>
</evidence>
<name>A0A0N4UY32_ENTVE</name>
<dbReference type="AlphaFoldDB" id="A0A0N4UY32"/>
<reference evidence="1 2" key="2">
    <citation type="submission" date="2018-10" db="EMBL/GenBank/DDBJ databases">
        <authorList>
            <consortium name="Pathogen Informatics"/>
        </authorList>
    </citation>
    <scope>NUCLEOTIDE SEQUENCE [LARGE SCALE GENOMIC DNA]</scope>
</reference>
<evidence type="ECO:0000313" key="3">
    <source>
        <dbReference type="WBParaSite" id="EVEC_0000247101-mRNA-1"/>
    </source>
</evidence>
<proteinExistence type="predicted"/>
<dbReference type="OrthoDB" id="5778601at2759"/>
<organism evidence="3">
    <name type="scientific">Enterobius vermicularis</name>
    <name type="common">Human pinworm</name>
    <dbReference type="NCBI Taxonomy" id="51028"/>
    <lineage>
        <taxon>Eukaryota</taxon>
        <taxon>Metazoa</taxon>
        <taxon>Ecdysozoa</taxon>
        <taxon>Nematoda</taxon>
        <taxon>Chromadorea</taxon>
        <taxon>Rhabditida</taxon>
        <taxon>Spirurina</taxon>
        <taxon>Oxyuridomorpha</taxon>
        <taxon>Oxyuroidea</taxon>
        <taxon>Oxyuridae</taxon>
        <taxon>Enterobius</taxon>
    </lineage>
</organism>
<dbReference type="PANTHER" id="PTHR34311:SF4">
    <property type="entry name" value="NEMATODE SPECIFIC PEPTIDE FAMILY"/>
    <property type="match status" value="1"/>
</dbReference>
<accession>A0A0N4UY32</accession>
<dbReference type="Proteomes" id="UP000274131">
    <property type="component" value="Unassembled WGS sequence"/>
</dbReference>
<reference evidence="3" key="1">
    <citation type="submission" date="2017-02" db="UniProtKB">
        <authorList>
            <consortium name="WormBaseParasite"/>
        </authorList>
    </citation>
    <scope>IDENTIFICATION</scope>
</reference>
<keyword evidence="2" id="KW-1185">Reference proteome</keyword>
<evidence type="ECO:0000313" key="2">
    <source>
        <dbReference type="Proteomes" id="UP000274131"/>
    </source>
</evidence>